<gene>
    <name evidence="1" type="ORF">Bfra_003531</name>
</gene>
<dbReference type="Proteomes" id="UP000531561">
    <property type="component" value="Unassembled WGS sequence"/>
</dbReference>
<dbReference type="GeneID" id="59257628"/>
<evidence type="ECO:0000313" key="2">
    <source>
        <dbReference type="Proteomes" id="UP000531561"/>
    </source>
</evidence>
<keyword evidence="2" id="KW-1185">Reference proteome</keyword>
<reference evidence="1 2" key="1">
    <citation type="journal article" date="2020" name="Phytopathology">
        <title>A high-quality genome resource of Botrytis fragariae, a new and rapidly spreading fungal pathogen causing strawberry gray mold in the U.S.A.</title>
        <authorList>
            <person name="Wu Y."/>
            <person name="Saski C.A."/>
            <person name="Schnabel G."/>
            <person name="Xiao S."/>
            <person name="Hu M."/>
        </authorList>
    </citation>
    <scope>NUCLEOTIDE SEQUENCE [LARGE SCALE GENOMIC DNA]</scope>
    <source>
        <strain evidence="1 2">BVB16</strain>
    </source>
</reference>
<comment type="caution">
    <text evidence="1">The sequence shown here is derived from an EMBL/GenBank/DDBJ whole genome shotgun (WGS) entry which is preliminary data.</text>
</comment>
<sequence>MTRFGGDGGRKRMRDTRRRRSVLHKFHRYAESWEHAFNELWAGSECLTKMVRSFEARNKSCEEQDLMVKSEYSSFVFSQVLPKLSSLKRFTMIECGFAKSDHLRLDVKPTPTFCNIMGHNARYHKEASMFIAAVANADTKLGYLYLERLNLNTLFGASIGTNTMLPYRPDARHAKTLRILKLQFCFLKESILDWGEVLDGIKSDLTLKEVHLCYLKKLLPEDQNTFDKAVHLEHVYHGNTFHSLLEDRLIRKNLIANELSLEPSELWQNYILYLTTEKQKAKVRLAELESQDLTWDFKSDEDMRLFEFIWTG</sequence>
<accession>A0A8H6AWW9</accession>
<dbReference type="EMBL" id="JABFCT010000006">
    <property type="protein sequence ID" value="KAF5875077.1"/>
    <property type="molecule type" value="Genomic_DNA"/>
</dbReference>
<protein>
    <submittedName>
        <fullName evidence="1">Uncharacterized protein</fullName>
    </submittedName>
</protein>
<dbReference type="OrthoDB" id="5422579at2759"/>
<evidence type="ECO:0000313" key="1">
    <source>
        <dbReference type="EMBL" id="KAF5875077.1"/>
    </source>
</evidence>
<dbReference type="RefSeq" id="XP_037194023.1">
    <property type="nucleotide sequence ID" value="XM_037333936.1"/>
</dbReference>
<name>A0A8H6AWW9_9HELO</name>
<proteinExistence type="predicted"/>
<organism evidence="1 2">
    <name type="scientific">Botrytis fragariae</name>
    <dbReference type="NCBI Taxonomy" id="1964551"/>
    <lineage>
        <taxon>Eukaryota</taxon>
        <taxon>Fungi</taxon>
        <taxon>Dikarya</taxon>
        <taxon>Ascomycota</taxon>
        <taxon>Pezizomycotina</taxon>
        <taxon>Leotiomycetes</taxon>
        <taxon>Helotiales</taxon>
        <taxon>Sclerotiniaceae</taxon>
        <taxon>Botrytis</taxon>
    </lineage>
</organism>
<dbReference type="AlphaFoldDB" id="A0A8H6AWW9"/>